<dbReference type="EMBL" id="LROM01000002">
    <property type="protein sequence ID" value="OFA09224.1"/>
    <property type="molecule type" value="Genomic_DNA"/>
</dbReference>
<organism evidence="1 2">
    <name type="scientific">Duganella phyllosphaerae</name>
    <dbReference type="NCBI Taxonomy" id="762836"/>
    <lineage>
        <taxon>Bacteria</taxon>
        <taxon>Pseudomonadati</taxon>
        <taxon>Pseudomonadota</taxon>
        <taxon>Betaproteobacteria</taxon>
        <taxon>Burkholderiales</taxon>
        <taxon>Oxalobacteraceae</taxon>
        <taxon>Telluria group</taxon>
        <taxon>Duganella</taxon>
    </lineage>
</organism>
<dbReference type="PATRIC" id="fig|762836.4.peg.2"/>
<reference evidence="2" key="1">
    <citation type="journal article" date="2016" name="Front. Microbiol.">
        <title>Molecular Keys to the Janthinobacterium and Duganella spp. Interaction with the Plant Pathogen Fusarium graminearum.</title>
        <authorList>
            <person name="Haack F.S."/>
            <person name="Poehlein A."/>
            <person name="Kroger C."/>
            <person name="Voigt C.A."/>
            <person name="Piepenbring M."/>
            <person name="Bode H.B."/>
            <person name="Daniel R."/>
            <person name="Schafer W."/>
            <person name="Streit W.R."/>
        </authorList>
    </citation>
    <scope>NUCLEOTIDE SEQUENCE [LARGE SCALE GENOMIC DNA]</scope>
    <source>
        <strain evidence="2">T54</strain>
    </source>
</reference>
<gene>
    <name evidence="1" type="ORF">DUPY_00020</name>
</gene>
<comment type="caution">
    <text evidence="1">The sequence shown here is derived from an EMBL/GenBank/DDBJ whole genome shotgun (WGS) entry which is preliminary data.</text>
</comment>
<dbReference type="AlphaFoldDB" id="A0A1E7X7Y4"/>
<proteinExistence type="predicted"/>
<evidence type="ECO:0000313" key="2">
    <source>
        <dbReference type="Proteomes" id="UP000175989"/>
    </source>
</evidence>
<dbReference type="OrthoDB" id="8780025at2"/>
<accession>A0A1E7X7Y4</accession>
<evidence type="ECO:0000313" key="1">
    <source>
        <dbReference type="EMBL" id="OFA09224.1"/>
    </source>
</evidence>
<keyword evidence="2" id="KW-1185">Reference proteome</keyword>
<name>A0A1E7X7Y4_9BURK</name>
<protein>
    <submittedName>
        <fullName evidence="1">Uncharacterized protein</fullName>
    </submittedName>
</protein>
<dbReference type="RefSeq" id="WP_070245689.1">
    <property type="nucleotide sequence ID" value="NZ_LROM01000002.1"/>
</dbReference>
<sequence length="75" mass="8186">MATVVKHRGVNIILLEAGEQLLQVCRTGDIGIVEDGEGWWIKFIGDNGAIDCYGQPYPSYNEALWTAKAAAEYGV</sequence>
<dbReference type="Proteomes" id="UP000175989">
    <property type="component" value="Unassembled WGS sequence"/>
</dbReference>